<dbReference type="InterPro" id="IPR029052">
    <property type="entry name" value="Metallo-depent_PP-like"/>
</dbReference>
<dbReference type="Pfam" id="PF24681">
    <property type="entry name" value="Kelch_KLHDC2_KLHL20_DRC7"/>
    <property type="match status" value="1"/>
</dbReference>
<dbReference type="SUPFAM" id="SSF56300">
    <property type="entry name" value="Metallo-dependent phosphatases"/>
    <property type="match status" value="1"/>
</dbReference>
<dbReference type="Pfam" id="PF07646">
    <property type="entry name" value="Kelch_2"/>
    <property type="match status" value="1"/>
</dbReference>
<dbReference type="InterPro" id="IPR004843">
    <property type="entry name" value="Calcineurin-like_PHP"/>
</dbReference>
<keyword evidence="3" id="KW-0378">Hydrolase</keyword>
<dbReference type="Gene3D" id="2.120.10.80">
    <property type="entry name" value="Kelch-type beta propeller"/>
    <property type="match status" value="2"/>
</dbReference>
<dbReference type="OrthoDB" id="309851at2759"/>
<dbReference type="EC" id="3.1.3.16" evidence="3"/>
<evidence type="ECO:0000313" key="3">
    <source>
        <dbReference type="EMBL" id="EGR28942.1"/>
    </source>
</evidence>
<dbReference type="InterPro" id="IPR011498">
    <property type="entry name" value="Kelch_2"/>
</dbReference>
<feature type="domain" description="Serine/threonine specific protein phosphatases" evidence="2">
    <location>
        <begin position="454"/>
        <end position="674"/>
    </location>
</feature>
<dbReference type="InterPro" id="IPR015915">
    <property type="entry name" value="Kelch-typ_b-propeller"/>
</dbReference>
<dbReference type="SUPFAM" id="SSF117281">
    <property type="entry name" value="Kelch motif"/>
    <property type="match status" value="1"/>
</dbReference>
<accession>G0R0Q8</accession>
<dbReference type="AlphaFoldDB" id="G0R0Q8"/>
<dbReference type="PANTHER" id="PTHR46422:SF11">
    <property type="entry name" value="SERINE_THREONINE-PROTEIN PHOSPHATASE"/>
    <property type="match status" value="1"/>
</dbReference>
<proteinExistence type="predicted"/>
<dbReference type="PRINTS" id="PR00114">
    <property type="entry name" value="STPHPHTASE"/>
</dbReference>
<dbReference type="GeneID" id="14905034"/>
<reference evidence="3 4" key="1">
    <citation type="submission" date="2011-07" db="EMBL/GenBank/DDBJ databases">
        <authorList>
            <person name="Coyne R."/>
            <person name="Brami D."/>
            <person name="Johnson J."/>
            <person name="Hostetler J."/>
            <person name="Hannick L."/>
            <person name="Clark T."/>
            <person name="Cassidy-Hanley D."/>
            <person name="Inman J."/>
        </authorList>
    </citation>
    <scope>NUCLEOTIDE SEQUENCE [LARGE SCALE GENOMIC DNA]</scope>
    <source>
        <strain evidence="3 4">G5</strain>
    </source>
</reference>
<dbReference type="InParanoid" id="G0R0Q8"/>
<dbReference type="OMA" id="CKSEQPI"/>
<dbReference type="RefSeq" id="XP_004030178.1">
    <property type="nucleotide sequence ID" value="XM_004030130.1"/>
</dbReference>
<evidence type="ECO:0000259" key="2">
    <source>
        <dbReference type="SMART" id="SM00156"/>
    </source>
</evidence>
<evidence type="ECO:0000256" key="1">
    <source>
        <dbReference type="SAM" id="MobiDB-lite"/>
    </source>
</evidence>
<name>G0R0Q8_ICHMU</name>
<sequence>MEKVDYTGNVPQARFGHTITYISKGKAILFGGATGDTGRFQITGDTYSFDIQTRIWKKIETNGNQPSPRAAHAATGLEINQMVVYGGATGGGSLASDDLYLLDLRGMDDIGMWKVVPVVGQTPGRRYGHTVTYSKPFLVVFGGNTGQEAVNDCWFLNVEKSPFAWQKIEPKNESPRVRVYHSGTLCNQGSANGMVVMFGGRSNDQSALNDTWGLRRHRDGRWDWVKAPYRSERELPVGRYQHSSLFLGKLLLIIGGRTNNVGEQLGLEIYDTETSEWSRFNSIQRFRHGSWAVDNFIYVYGGFELESPNIPTDVIMKINLLKSISSNGDLLMKIINTLKQSSPNNSVINDISNQQKKTKTLKINKYKIKIHIYLLILFIQFINKYNQFFIDLAHQNQIIQIIRLQQLHLVIKQTQYQQIIRISHDPNSIHNIMIQHLLQPKSYINLPENAPFRFSSENIIQLCDMAEEIIKNQPIVLRVFIYQFLFRFGFSDECNQRLGEDPSDEDSVFNRVNRLFEYLPLATIIEDKIICLHGGIGGSLHYIQEIENLQRPLEVVHEVNTPEHQLIVDILWSDPTDSDQELGIQANVIRDPAGTGNIVKYGPDRVNQFLQNNGLSMILRAHECVMDGFERFAGGKLITVFSATDYCGRHKNAGAVLILKNNFEIIPKLIYPTSEAQHNWIEDEEQLKKRPPTPPRWKNNSIRKSFD</sequence>
<keyword evidence="4" id="KW-1185">Reference proteome</keyword>
<dbReference type="eggNOG" id="KOG0374">
    <property type="taxonomic scope" value="Eukaryota"/>
</dbReference>
<evidence type="ECO:0000313" key="4">
    <source>
        <dbReference type="Proteomes" id="UP000008983"/>
    </source>
</evidence>
<dbReference type="Proteomes" id="UP000008983">
    <property type="component" value="Unassembled WGS sequence"/>
</dbReference>
<gene>
    <name evidence="3" type="ORF">IMG5_166340</name>
</gene>
<dbReference type="Gene3D" id="3.60.21.10">
    <property type="match status" value="1"/>
</dbReference>
<dbReference type="STRING" id="857967.G0R0Q8"/>
<dbReference type="EMBL" id="GL984201">
    <property type="protein sequence ID" value="EGR28942.1"/>
    <property type="molecule type" value="Genomic_DNA"/>
</dbReference>
<dbReference type="PANTHER" id="PTHR46422">
    <property type="entry name" value="SERINE/THREONINE-PROTEIN PHOSPHATASE BSL3"/>
    <property type="match status" value="1"/>
</dbReference>
<protein>
    <submittedName>
        <fullName evidence="3">Ser thr protein phosphatase family protein, putative</fullName>
        <ecNumber evidence="3">3.1.3.16</ecNumber>
    </submittedName>
</protein>
<dbReference type="Pfam" id="PF00149">
    <property type="entry name" value="Metallophos"/>
    <property type="match status" value="1"/>
</dbReference>
<feature type="region of interest" description="Disordered" evidence="1">
    <location>
        <begin position="684"/>
        <end position="707"/>
    </location>
</feature>
<feature type="compositionally biased region" description="Polar residues" evidence="1">
    <location>
        <begin position="698"/>
        <end position="707"/>
    </location>
</feature>
<dbReference type="eggNOG" id="KOG0379">
    <property type="taxonomic scope" value="Eukaryota"/>
</dbReference>
<organism evidence="3 4">
    <name type="scientific">Ichthyophthirius multifiliis</name>
    <name type="common">White spot disease agent</name>
    <name type="synonym">Ich</name>
    <dbReference type="NCBI Taxonomy" id="5932"/>
    <lineage>
        <taxon>Eukaryota</taxon>
        <taxon>Sar</taxon>
        <taxon>Alveolata</taxon>
        <taxon>Ciliophora</taxon>
        <taxon>Intramacronucleata</taxon>
        <taxon>Oligohymenophorea</taxon>
        <taxon>Hymenostomatida</taxon>
        <taxon>Ophryoglenina</taxon>
        <taxon>Ichthyophthirius</taxon>
    </lineage>
</organism>
<dbReference type="SMART" id="SM00156">
    <property type="entry name" value="PP2Ac"/>
    <property type="match status" value="1"/>
</dbReference>
<dbReference type="GO" id="GO:0004722">
    <property type="term" value="F:protein serine/threonine phosphatase activity"/>
    <property type="evidence" value="ECO:0007669"/>
    <property type="project" value="UniProtKB-EC"/>
</dbReference>
<dbReference type="InterPro" id="IPR006186">
    <property type="entry name" value="Ser/Thr-sp_prot-phosphatase"/>
</dbReference>